<dbReference type="InterPro" id="IPR019734">
    <property type="entry name" value="TPR_rpt"/>
</dbReference>
<dbReference type="SMART" id="SM00028">
    <property type="entry name" value="TPR"/>
    <property type="match status" value="3"/>
</dbReference>
<feature type="signal peptide" evidence="3">
    <location>
        <begin position="1"/>
        <end position="33"/>
    </location>
</feature>
<evidence type="ECO:0000313" key="5">
    <source>
        <dbReference type="Proteomes" id="UP000552587"/>
    </source>
</evidence>
<dbReference type="Pfam" id="PF14559">
    <property type="entry name" value="TPR_19"/>
    <property type="match status" value="1"/>
</dbReference>
<protein>
    <submittedName>
        <fullName evidence="4">Tetratricopeptide repeat protein</fullName>
    </submittedName>
</protein>
<feature type="region of interest" description="Disordered" evidence="2">
    <location>
        <begin position="579"/>
        <end position="598"/>
    </location>
</feature>
<feature type="chain" id="PRO_5031346509" evidence="3">
    <location>
        <begin position="34"/>
        <end position="598"/>
    </location>
</feature>
<dbReference type="PROSITE" id="PS50005">
    <property type="entry name" value="TPR"/>
    <property type="match status" value="1"/>
</dbReference>
<evidence type="ECO:0000256" key="3">
    <source>
        <dbReference type="SAM" id="SignalP"/>
    </source>
</evidence>
<dbReference type="SUPFAM" id="SSF48452">
    <property type="entry name" value="TPR-like"/>
    <property type="match status" value="2"/>
</dbReference>
<dbReference type="Gene3D" id="1.25.40.10">
    <property type="entry name" value="Tetratricopeptide repeat domain"/>
    <property type="match status" value="2"/>
</dbReference>
<feature type="repeat" description="TPR" evidence="1">
    <location>
        <begin position="532"/>
        <end position="565"/>
    </location>
</feature>
<evidence type="ECO:0000256" key="2">
    <source>
        <dbReference type="SAM" id="MobiDB-lite"/>
    </source>
</evidence>
<evidence type="ECO:0000256" key="1">
    <source>
        <dbReference type="PROSITE-ProRule" id="PRU00339"/>
    </source>
</evidence>
<dbReference type="PANTHER" id="PTHR12558">
    <property type="entry name" value="CELL DIVISION CYCLE 16,23,27"/>
    <property type="match status" value="1"/>
</dbReference>
<reference evidence="4 5" key="1">
    <citation type="submission" date="2020-07" db="EMBL/GenBank/DDBJ databases">
        <authorList>
            <person name="Xu S."/>
            <person name="Li A."/>
        </authorList>
    </citation>
    <scope>NUCLEOTIDE SEQUENCE [LARGE SCALE GENOMIC DNA]</scope>
    <source>
        <strain evidence="4 5">SG-8</strain>
    </source>
</reference>
<keyword evidence="5" id="KW-1185">Reference proteome</keyword>
<feature type="compositionally biased region" description="Acidic residues" evidence="2">
    <location>
        <begin position="588"/>
        <end position="598"/>
    </location>
</feature>
<sequence length="598" mass="65704">MPFMDSIYRPALARLLPVAAACAFAFQTVPAMAFDAPREAAATVPAADSDDPVLRALEPLMEGEFALQAGRLDEAADAYLRAARETGDAGLAERATRIGLLTQDDARTEASLALWGALGGAEEDMLAAEAALSLRQGHDRRARRQLEALIGMPEPGGWRQAFGVLATGGHDPGQSVDVLRYLVRRDRIPAQLEAWMAFGGLALRLDAPDLVDDIVDKVIEHFPGEPRVALLRAGQLREAGREDEAREALGAIEPRALTDPSMRQSVAHEYDRLGDLDLAEQTLAQGPQDDQTYALRASLLARDEDTEGLTALYRELGRDAASPDPQRRLLLGQIAEFLERYDEALAWYEGVPGGPQRWQARLRGANVLHELGRTPAAFDALADVQADPTAPDDARRDAFLLESVLHQEDDDPRAEMEAFARGLSMFPDEPEILYARALAWERRDDIVRAEADFRRILVIEPESVAALNALGYTLADRTDRYQEALELINRARAAQPDNAAIIDSYGWVLYRLGRHREALVELRRALALQEDAEIASHLAEVLWAMGRREEALEVFEQARVIDPDNRALRRALEGLGLPVEPAAPAAPDGDDADEGVQE</sequence>
<organism evidence="4 5">
    <name type="scientific">Marilutibacter penaei</name>
    <dbReference type="NCBI Taxonomy" id="2759900"/>
    <lineage>
        <taxon>Bacteria</taxon>
        <taxon>Pseudomonadati</taxon>
        <taxon>Pseudomonadota</taxon>
        <taxon>Gammaproteobacteria</taxon>
        <taxon>Lysobacterales</taxon>
        <taxon>Lysobacteraceae</taxon>
        <taxon>Marilutibacter</taxon>
    </lineage>
</organism>
<keyword evidence="1" id="KW-0802">TPR repeat</keyword>
<dbReference type="RefSeq" id="WP_182669190.1">
    <property type="nucleotide sequence ID" value="NZ_JACHTE010000005.1"/>
</dbReference>
<name>A0A7W3U3S1_9GAMM</name>
<dbReference type="PANTHER" id="PTHR12558:SF13">
    <property type="entry name" value="CELL DIVISION CYCLE PROTEIN 27 HOMOLOG"/>
    <property type="match status" value="1"/>
</dbReference>
<comment type="caution">
    <text evidence="4">The sequence shown here is derived from an EMBL/GenBank/DDBJ whole genome shotgun (WGS) entry which is preliminary data.</text>
</comment>
<gene>
    <name evidence="4" type="ORF">H4F99_07875</name>
</gene>
<dbReference type="Pfam" id="PF13432">
    <property type="entry name" value="TPR_16"/>
    <property type="match status" value="1"/>
</dbReference>
<accession>A0A7W3U3S1</accession>
<dbReference type="InterPro" id="IPR011990">
    <property type="entry name" value="TPR-like_helical_dom_sf"/>
</dbReference>
<evidence type="ECO:0000313" key="4">
    <source>
        <dbReference type="EMBL" id="MBB1088406.1"/>
    </source>
</evidence>
<dbReference type="AlphaFoldDB" id="A0A7W3U3S1"/>
<proteinExistence type="predicted"/>
<keyword evidence="3" id="KW-0732">Signal</keyword>
<dbReference type="Proteomes" id="UP000552587">
    <property type="component" value="Unassembled WGS sequence"/>
</dbReference>
<dbReference type="EMBL" id="JACHTE010000005">
    <property type="protein sequence ID" value="MBB1088406.1"/>
    <property type="molecule type" value="Genomic_DNA"/>
</dbReference>